<organism evidence="1 3">
    <name type="scientific">Chryseobacterium daecheongense</name>
    <dbReference type="NCBI Taxonomy" id="192389"/>
    <lineage>
        <taxon>Bacteria</taxon>
        <taxon>Pseudomonadati</taxon>
        <taxon>Bacteroidota</taxon>
        <taxon>Flavobacteriia</taxon>
        <taxon>Flavobacteriales</taxon>
        <taxon>Weeksellaceae</taxon>
        <taxon>Chryseobacterium group</taxon>
        <taxon>Chryseobacterium</taxon>
    </lineage>
</organism>
<dbReference type="EMBL" id="RJTX01000001">
    <property type="protein sequence ID" value="ROI00337.1"/>
    <property type="molecule type" value="Genomic_DNA"/>
</dbReference>
<dbReference type="RefSeq" id="WP_123262041.1">
    <property type="nucleotide sequence ID" value="NZ_RJTX01000001.1"/>
</dbReference>
<reference evidence="2 4" key="2">
    <citation type="submission" date="2019-03" db="EMBL/GenBank/DDBJ databases">
        <title>Genomic Encyclopedia of Archaeal and Bacterial Type Strains, Phase II (KMG-II): from individual species to whole genera.</title>
        <authorList>
            <person name="Goeker M."/>
        </authorList>
    </citation>
    <scope>NUCLEOTIDE SEQUENCE [LARGE SCALE GENOMIC DNA]</scope>
    <source>
        <strain evidence="2 4">DSM 15235</strain>
    </source>
</reference>
<evidence type="ECO:0000313" key="4">
    <source>
        <dbReference type="Proteomes" id="UP000295709"/>
    </source>
</evidence>
<keyword evidence="4" id="KW-1185">Reference proteome</keyword>
<accession>A0A3N0W5K0</accession>
<protein>
    <submittedName>
        <fullName evidence="1">Uncharacterized protein</fullName>
    </submittedName>
</protein>
<reference evidence="1 3" key="1">
    <citation type="submission" date="2018-11" db="EMBL/GenBank/DDBJ databases">
        <title>Proposal to divide the Flavobacteriaceae and reorganize its genera based on Amino Acid Identity values calculated from whole genome sequences.</title>
        <authorList>
            <person name="Nicholson A.C."/>
            <person name="Gulvik C.A."/>
            <person name="Whitney A.M."/>
            <person name="Humrighouse B.W."/>
            <person name="Bell M."/>
            <person name="Holmes B."/>
            <person name="Steigerwalt A."/>
            <person name="Villarma A."/>
            <person name="Sheth M."/>
            <person name="Batra D."/>
            <person name="Pryor J."/>
            <person name="Bernardet J.-F."/>
            <person name="Hugo C."/>
            <person name="Kampfer P."/>
            <person name="Newman J."/>
            <person name="Mcquiston J.R."/>
        </authorList>
    </citation>
    <scope>NUCLEOTIDE SEQUENCE [LARGE SCALE GENOMIC DNA]</scope>
    <source>
        <strain evidence="1 3">DSM 15235</strain>
    </source>
</reference>
<comment type="caution">
    <text evidence="1">The sequence shown here is derived from an EMBL/GenBank/DDBJ whole genome shotgun (WGS) entry which is preliminary data.</text>
</comment>
<gene>
    <name evidence="2" type="ORF">BCF50_0469</name>
    <name evidence="1" type="ORF">EGI05_05480</name>
</gene>
<dbReference type="EMBL" id="SOQW01000001">
    <property type="protein sequence ID" value="TDX94699.1"/>
    <property type="molecule type" value="Genomic_DNA"/>
</dbReference>
<dbReference type="Proteomes" id="UP000269375">
    <property type="component" value="Unassembled WGS sequence"/>
</dbReference>
<dbReference type="OrthoDB" id="6057961at2"/>
<evidence type="ECO:0000313" key="3">
    <source>
        <dbReference type="Proteomes" id="UP000269375"/>
    </source>
</evidence>
<dbReference type="Proteomes" id="UP000295709">
    <property type="component" value="Unassembled WGS sequence"/>
</dbReference>
<evidence type="ECO:0000313" key="2">
    <source>
        <dbReference type="EMBL" id="TDX94699.1"/>
    </source>
</evidence>
<proteinExistence type="predicted"/>
<dbReference type="AlphaFoldDB" id="A0A3N0W5K0"/>
<sequence length="133" mass="15021">MSEFCTPLPENKKQYIGDIGKILVEDYGKKEYYKPQEIKEANKKSRWYSGTDYSCWSMSVFSSHDDFDAYHKSTGEVCDYVEMKQAMLSGISVDSLDFASLDASGADIDIDSSWLDLGAFFEAIGDFFSSFSN</sequence>
<evidence type="ECO:0000313" key="1">
    <source>
        <dbReference type="EMBL" id="ROI00337.1"/>
    </source>
</evidence>
<name>A0A3N0W5K0_9FLAO</name>